<dbReference type="SMART" id="SM00829">
    <property type="entry name" value="PKS_ER"/>
    <property type="match status" value="1"/>
</dbReference>
<dbReference type="Gene3D" id="3.90.180.10">
    <property type="entry name" value="Medium-chain alcohol dehydrogenases, catalytic domain"/>
    <property type="match status" value="1"/>
</dbReference>
<dbReference type="Pfam" id="PF00107">
    <property type="entry name" value="ADH_zinc_N"/>
    <property type="match status" value="1"/>
</dbReference>
<dbReference type="EMBL" id="FNQY01000039">
    <property type="protein sequence ID" value="SEA65286.1"/>
    <property type="molecule type" value="Genomic_DNA"/>
</dbReference>
<dbReference type="InterPro" id="IPR011032">
    <property type="entry name" value="GroES-like_sf"/>
</dbReference>
<dbReference type="SUPFAM" id="SSF51735">
    <property type="entry name" value="NAD(P)-binding Rossmann-fold domains"/>
    <property type="match status" value="1"/>
</dbReference>
<sequence length="334" mass="35373">MKAIVLNGIEAPLTLSEVPVPELEADEALVALRAAGMNKRDWWIYKGQYAGLKFPIILGSDGSGIVQSVGAGLPQSWIGQEVMIYPAAGWGTSEAHQNKDFQILGLPVNGCYAEFVKVKADMLYPKPAYLDFTQAAAFPVAGLTAYRALFVRAGWQKGDKVLISGVGGGAGTFALQYALAAGAEVWVTSGSAEKIQRAVNMGARGGANYKESGWAKALLAEAGSFDVIIDSALGDGFADLVTLAGWGARIAFFGGTAGNIPPLNGRPIFWKQISVLGTTMGSPRDFEAMLSFIQQHQVKPVIDEVFTLQEAGKAMERMSEAGSKFGKMVLTIGS</sequence>
<dbReference type="PANTHER" id="PTHR45033:SF3">
    <property type="entry name" value="DEHYDROGENASE, PUTATIVE (AFU_ORTHOLOGUE AFUA_2G13270)-RELATED"/>
    <property type="match status" value="1"/>
</dbReference>
<dbReference type="InterPro" id="IPR013154">
    <property type="entry name" value="ADH-like_N"/>
</dbReference>
<evidence type="ECO:0000259" key="1">
    <source>
        <dbReference type="SMART" id="SM00829"/>
    </source>
</evidence>
<keyword evidence="3" id="KW-1185">Reference proteome</keyword>
<protein>
    <submittedName>
        <fullName evidence="2">NADPH:quinone reductase</fullName>
    </submittedName>
</protein>
<dbReference type="RefSeq" id="WP_091401420.1">
    <property type="nucleotide sequence ID" value="NZ_FNQY01000039.1"/>
</dbReference>
<proteinExistence type="predicted"/>
<evidence type="ECO:0000313" key="3">
    <source>
        <dbReference type="Proteomes" id="UP000199041"/>
    </source>
</evidence>
<dbReference type="Proteomes" id="UP000199041">
    <property type="component" value="Unassembled WGS sequence"/>
</dbReference>
<organism evidence="2 3">
    <name type="scientific">Arachidicoccus rhizosphaerae</name>
    <dbReference type="NCBI Taxonomy" id="551991"/>
    <lineage>
        <taxon>Bacteria</taxon>
        <taxon>Pseudomonadati</taxon>
        <taxon>Bacteroidota</taxon>
        <taxon>Chitinophagia</taxon>
        <taxon>Chitinophagales</taxon>
        <taxon>Chitinophagaceae</taxon>
        <taxon>Arachidicoccus</taxon>
    </lineage>
</organism>
<evidence type="ECO:0000313" key="2">
    <source>
        <dbReference type="EMBL" id="SEA65286.1"/>
    </source>
</evidence>
<dbReference type="STRING" id="551991.SAMN05192529_13915"/>
<dbReference type="InterPro" id="IPR036291">
    <property type="entry name" value="NAD(P)-bd_dom_sf"/>
</dbReference>
<dbReference type="SUPFAM" id="SSF50129">
    <property type="entry name" value="GroES-like"/>
    <property type="match status" value="1"/>
</dbReference>
<dbReference type="AlphaFoldDB" id="A0A1H4CYG5"/>
<gene>
    <name evidence="2" type="ORF">SAMN05192529_13915</name>
</gene>
<dbReference type="GO" id="GO:0016491">
    <property type="term" value="F:oxidoreductase activity"/>
    <property type="evidence" value="ECO:0007669"/>
    <property type="project" value="InterPro"/>
</dbReference>
<dbReference type="OrthoDB" id="9787435at2"/>
<dbReference type="Gene3D" id="3.40.50.720">
    <property type="entry name" value="NAD(P)-binding Rossmann-like Domain"/>
    <property type="match status" value="1"/>
</dbReference>
<dbReference type="InterPro" id="IPR013149">
    <property type="entry name" value="ADH-like_C"/>
</dbReference>
<reference evidence="2 3" key="1">
    <citation type="submission" date="2016-10" db="EMBL/GenBank/DDBJ databases">
        <authorList>
            <person name="de Groot N.N."/>
        </authorList>
    </citation>
    <scope>NUCLEOTIDE SEQUENCE [LARGE SCALE GENOMIC DNA]</scope>
    <source>
        <strain evidence="2 3">Vu-144</strain>
    </source>
</reference>
<dbReference type="InterPro" id="IPR052711">
    <property type="entry name" value="Zinc_ADH-like"/>
</dbReference>
<accession>A0A1H4CYG5</accession>
<dbReference type="InterPro" id="IPR020843">
    <property type="entry name" value="ER"/>
</dbReference>
<name>A0A1H4CYG5_9BACT</name>
<feature type="domain" description="Enoyl reductase (ER)" evidence="1">
    <location>
        <begin position="8"/>
        <end position="330"/>
    </location>
</feature>
<dbReference type="Pfam" id="PF08240">
    <property type="entry name" value="ADH_N"/>
    <property type="match status" value="1"/>
</dbReference>
<dbReference type="PANTHER" id="PTHR45033">
    <property type="match status" value="1"/>
</dbReference>